<reference evidence="1" key="1">
    <citation type="submission" date="2013-05" db="EMBL/GenBank/DDBJ databases">
        <title>Genome assembly of Cystobacter fuscus DSM 2262.</title>
        <authorList>
            <person name="Sharma G."/>
            <person name="Khatri I."/>
            <person name="Kaur C."/>
            <person name="Mayilraj S."/>
            <person name="Subramanian S."/>
        </authorList>
    </citation>
    <scope>NUCLEOTIDE SEQUENCE [LARGE SCALE GENOMIC DNA]</scope>
    <source>
        <strain evidence="1">DSM 2262</strain>
    </source>
</reference>
<comment type="caution">
    <text evidence="1">The sequence shown here is derived from an EMBL/GenBank/DDBJ whole genome shotgun (WGS) entry which is preliminary data.</text>
</comment>
<dbReference type="RefSeq" id="WP_002626460.1">
    <property type="nucleotide sequence ID" value="NZ_ANAH02000011.1"/>
</dbReference>
<protein>
    <submittedName>
        <fullName evidence="1">Uncharacterized protein</fullName>
    </submittedName>
</protein>
<name>S9QHE4_CYSF2</name>
<dbReference type="Proteomes" id="UP000011682">
    <property type="component" value="Unassembled WGS sequence"/>
</dbReference>
<proteinExistence type="predicted"/>
<evidence type="ECO:0000313" key="1">
    <source>
        <dbReference type="EMBL" id="EPX60689.1"/>
    </source>
</evidence>
<accession>S9QHE4</accession>
<evidence type="ECO:0000313" key="2">
    <source>
        <dbReference type="Proteomes" id="UP000011682"/>
    </source>
</evidence>
<organism evidence="1 2">
    <name type="scientific">Cystobacter fuscus (strain ATCC 25194 / DSM 2262 / NBRC 100088 / M29)</name>
    <dbReference type="NCBI Taxonomy" id="1242864"/>
    <lineage>
        <taxon>Bacteria</taxon>
        <taxon>Pseudomonadati</taxon>
        <taxon>Myxococcota</taxon>
        <taxon>Myxococcia</taxon>
        <taxon>Myxococcales</taxon>
        <taxon>Cystobacterineae</taxon>
        <taxon>Archangiaceae</taxon>
        <taxon>Cystobacter</taxon>
    </lineage>
</organism>
<dbReference type="AlphaFoldDB" id="S9QHE4"/>
<dbReference type="EMBL" id="ANAH02000011">
    <property type="protein sequence ID" value="EPX60689.1"/>
    <property type="molecule type" value="Genomic_DNA"/>
</dbReference>
<sequence>MDLSGLDLNNPEVIQDLAETFGVENVNLQKRSNDSEYDGAIVGVDKAIKMDDLQGTKI</sequence>
<gene>
    <name evidence="1" type="ORF">D187_001338</name>
</gene>
<keyword evidence="2" id="KW-1185">Reference proteome</keyword>